<protein>
    <submittedName>
        <fullName evidence="1">Antitoxin MazE family protein</fullName>
    </submittedName>
</protein>
<evidence type="ECO:0000313" key="1">
    <source>
        <dbReference type="EMBL" id="MCY0095694.1"/>
    </source>
</evidence>
<sequence>MATPVNQRVKKRRDVLRAAGFRPVQICMPDTRRPDFAEECRRQSQNVAAADAADRYLDAFMDVALS</sequence>
<keyword evidence="2" id="KW-1185">Reference proteome</keyword>
<dbReference type="Pfam" id="PF11455">
    <property type="entry name" value="MazE-like"/>
    <property type="match status" value="1"/>
</dbReference>
<evidence type="ECO:0000313" key="2">
    <source>
        <dbReference type="Proteomes" id="UP001081283"/>
    </source>
</evidence>
<dbReference type="Proteomes" id="UP001081283">
    <property type="component" value="Unassembled WGS sequence"/>
</dbReference>
<gene>
    <name evidence="1" type="ORF">OEG82_16950</name>
</gene>
<accession>A0ABT3YIF9</accession>
<proteinExistence type="predicted"/>
<dbReference type="RefSeq" id="WP_267613570.1">
    <property type="nucleotide sequence ID" value="NZ_JAOVZQ010000001.1"/>
</dbReference>
<comment type="caution">
    <text evidence="1">The sequence shown here is derived from an EMBL/GenBank/DDBJ whole genome shotgun (WGS) entry which is preliminary data.</text>
</comment>
<name>A0ABT3YIF9_9HYPH</name>
<dbReference type="InterPro" id="IPR021558">
    <property type="entry name" value="MazE-like"/>
</dbReference>
<organism evidence="1 2">
    <name type="scientific">Hoeflea ulvae</name>
    <dbReference type="NCBI Taxonomy" id="2983764"/>
    <lineage>
        <taxon>Bacteria</taxon>
        <taxon>Pseudomonadati</taxon>
        <taxon>Pseudomonadota</taxon>
        <taxon>Alphaproteobacteria</taxon>
        <taxon>Hyphomicrobiales</taxon>
        <taxon>Rhizobiaceae</taxon>
        <taxon>Hoeflea</taxon>
    </lineage>
</organism>
<reference evidence="1" key="1">
    <citation type="submission" date="2022-10" db="EMBL/GenBank/DDBJ databases">
        <title>Hoeflea sp. J2-29, isolated from marine algae.</title>
        <authorList>
            <person name="Kristyanto S."/>
            <person name="Kim J.M."/>
            <person name="Jeon C.O."/>
        </authorList>
    </citation>
    <scope>NUCLEOTIDE SEQUENCE</scope>
    <source>
        <strain evidence="1">J2-29</strain>
    </source>
</reference>
<dbReference type="EMBL" id="JAOVZQ010000001">
    <property type="protein sequence ID" value="MCY0095694.1"/>
    <property type="molecule type" value="Genomic_DNA"/>
</dbReference>